<dbReference type="EMBL" id="KI913130">
    <property type="protein sequence ID" value="ETV78440.1"/>
    <property type="molecule type" value="Genomic_DNA"/>
</dbReference>
<dbReference type="OrthoDB" id="69202at2759"/>
<dbReference type="GO" id="GO:0035091">
    <property type="term" value="F:phosphatidylinositol binding"/>
    <property type="evidence" value="ECO:0007669"/>
    <property type="project" value="InterPro"/>
</dbReference>
<dbReference type="SUPFAM" id="SSF64268">
    <property type="entry name" value="PX domain"/>
    <property type="match status" value="1"/>
</dbReference>
<dbReference type="VEuPathDB" id="FungiDB:H257_07979"/>
<dbReference type="Gene3D" id="3.30.1520.10">
    <property type="entry name" value="Phox-like domain"/>
    <property type="match status" value="1"/>
</dbReference>
<gene>
    <name evidence="1" type="ORF">H257_07979</name>
</gene>
<evidence type="ECO:0008006" key="2">
    <source>
        <dbReference type="Google" id="ProtNLM"/>
    </source>
</evidence>
<protein>
    <recommendedName>
        <fullName evidence="2">PX domain-containing protein</fullName>
    </recommendedName>
</protein>
<accession>W4GFJ2</accession>
<dbReference type="GeneID" id="20809975"/>
<dbReference type="RefSeq" id="XP_009832021.1">
    <property type="nucleotide sequence ID" value="XM_009833719.1"/>
</dbReference>
<sequence length="214" mass="23822">MGCPRFMEQDGHCAIRRSQQTPLMSFNVHSLSMHIMDFTVDTTNNVVYYQLELLDDDSGESMTVLRRYSVIAAFRTALLKELDGACKCPADDNRCKPCLAALKQCNFPAKSWFPKDGIQPELAAQRATELSYFLQDVVAVGRDHAPLCRSNQQFLESSLADVLGAPSLTSFAAVPPRNRKGERSASCELPSDTVRPFFRDRSGSVPITSKRLIL</sequence>
<proteinExistence type="predicted"/>
<evidence type="ECO:0000313" key="1">
    <source>
        <dbReference type="EMBL" id="ETV78440.1"/>
    </source>
</evidence>
<organism evidence="1">
    <name type="scientific">Aphanomyces astaci</name>
    <name type="common">Crayfish plague agent</name>
    <dbReference type="NCBI Taxonomy" id="112090"/>
    <lineage>
        <taxon>Eukaryota</taxon>
        <taxon>Sar</taxon>
        <taxon>Stramenopiles</taxon>
        <taxon>Oomycota</taxon>
        <taxon>Saprolegniomycetes</taxon>
        <taxon>Saprolegniales</taxon>
        <taxon>Verrucalvaceae</taxon>
        <taxon>Aphanomyces</taxon>
    </lineage>
</organism>
<name>W4GFJ2_APHAT</name>
<dbReference type="AlphaFoldDB" id="W4GFJ2"/>
<reference evidence="1" key="1">
    <citation type="submission" date="2013-12" db="EMBL/GenBank/DDBJ databases">
        <title>The Genome Sequence of Aphanomyces astaci APO3.</title>
        <authorList>
            <consortium name="The Broad Institute Genomics Platform"/>
            <person name="Russ C."/>
            <person name="Tyler B."/>
            <person name="van West P."/>
            <person name="Dieguez-Uribeondo J."/>
            <person name="Young S.K."/>
            <person name="Zeng Q."/>
            <person name="Gargeya S."/>
            <person name="Fitzgerald M."/>
            <person name="Abouelleil A."/>
            <person name="Alvarado L."/>
            <person name="Chapman S.B."/>
            <person name="Gainer-Dewar J."/>
            <person name="Goldberg J."/>
            <person name="Griggs A."/>
            <person name="Gujja S."/>
            <person name="Hansen M."/>
            <person name="Howarth C."/>
            <person name="Imamovic A."/>
            <person name="Ireland A."/>
            <person name="Larimer J."/>
            <person name="McCowan C."/>
            <person name="Murphy C."/>
            <person name="Pearson M."/>
            <person name="Poon T.W."/>
            <person name="Priest M."/>
            <person name="Roberts A."/>
            <person name="Saif S."/>
            <person name="Shea T."/>
            <person name="Sykes S."/>
            <person name="Wortman J."/>
            <person name="Nusbaum C."/>
            <person name="Birren B."/>
        </authorList>
    </citation>
    <scope>NUCLEOTIDE SEQUENCE [LARGE SCALE GENOMIC DNA]</scope>
    <source>
        <strain evidence="1">APO3</strain>
    </source>
</reference>
<dbReference type="InterPro" id="IPR036871">
    <property type="entry name" value="PX_dom_sf"/>
</dbReference>